<proteinExistence type="predicted"/>
<accession>A0A926DER0</accession>
<dbReference type="EMBL" id="JACRSP010000004">
    <property type="protein sequence ID" value="MBC8536851.1"/>
    <property type="molecule type" value="Genomic_DNA"/>
</dbReference>
<evidence type="ECO:0000313" key="2">
    <source>
        <dbReference type="Proteomes" id="UP000620366"/>
    </source>
</evidence>
<dbReference type="AlphaFoldDB" id="A0A926DER0"/>
<sequence>MLKMTVSTQMLLGKLQQIAEDGVDVIDLTFVDHSVDQGICFPAFIQIDSTKADKPIDYGTVDAVGF</sequence>
<protein>
    <submittedName>
        <fullName evidence="1">Uncharacterized protein</fullName>
    </submittedName>
</protein>
<keyword evidence="2" id="KW-1185">Reference proteome</keyword>
<name>A0A926DER0_9FIRM</name>
<reference evidence="1" key="1">
    <citation type="submission" date="2020-08" db="EMBL/GenBank/DDBJ databases">
        <title>Genome public.</title>
        <authorList>
            <person name="Liu C."/>
            <person name="Sun Q."/>
        </authorList>
    </citation>
    <scope>NUCLEOTIDE SEQUENCE</scope>
    <source>
        <strain evidence="1">BX7</strain>
    </source>
</reference>
<comment type="caution">
    <text evidence="1">The sequence shown here is derived from an EMBL/GenBank/DDBJ whole genome shotgun (WGS) entry which is preliminary data.</text>
</comment>
<gene>
    <name evidence="1" type="ORF">H8695_09145</name>
</gene>
<dbReference type="RefSeq" id="WP_249300841.1">
    <property type="nucleotide sequence ID" value="NZ_JACRSP010000004.1"/>
</dbReference>
<dbReference type="Proteomes" id="UP000620366">
    <property type="component" value="Unassembled WGS sequence"/>
</dbReference>
<organism evidence="1 2">
    <name type="scientific">Feifania hominis</name>
    <dbReference type="NCBI Taxonomy" id="2763660"/>
    <lineage>
        <taxon>Bacteria</taxon>
        <taxon>Bacillati</taxon>
        <taxon>Bacillota</taxon>
        <taxon>Clostridia</taxon>
        <taxon>Eubacteriales</taxon>
        <taxon>Feifaniaceae</taxon>
        <taxon>Feifania</taxon>
    </lineage>
</organism>
<evidence type="ECO:0000313" key="1">
    <source>
        <dbReference type="EMBL" id="MBC8536851.1"/>
    </source>
</evidence>